<feature type="transmembrane region" description="Helical" evidence="2">
    <location>
        <begin position="404"/>
        <end position="423"/>
    </location>
</feature>
<dbReference type="GO" id="GO:0016747">
    <property type="term" value="F:acyltransferase activity, transferring groups other than amino-acyl groups"/>
    <property type="evidence" value="ECO:0007669"/>
    <property type="project" value="InterPro"/>
</dbReference>
<feature type="transmembrane region" description="Helical" evidence="2">
    <location>
        <begin position="435"/>
        <end position="453"/>
    </location>
</feature>
<reference evidence="4 5" key="1">
    <citation type="journal article" date="2008" name="Genome Res.">
        <title>Insights from the complete genome sequence of Mycobacterium marinum on the evolution of Mycobacterium tuberculosis.</title>
        <authorList>
            <person name="Stinear T.P."/>
            <person name="Seemann T."/>
            <person name="Harrison P.F."/>
            <person name="Jenkin G.A."/>
            <person name="Davies J.K."/>
            <person name="Johnson P.D."/>
            <person name="Abdellah Z."/>
            <person name="Arrowsmith C."/>
            <person name="Chillingworth T."/>
            <person name="Churcher C."/>
            <person name="Clarke K."/>
            <person name="Cronin A."/>
            <person name="Davis P."/>
            <person name="Goodhead I."/>
            <person name="Holroyd N."/>
            <person name="Jagels K."/>
            <person name="Lord A."/>
            <person name="Moule S."/>
            <person name="Mungall K."/>
            <person name="Norbertczak H."/>
            <person name="Quail M.A."/>
            <person name="Rabbinowitsch E."/>
            <person name="Walker D."/>
            <person name="White B."/>
            <person name="Whitehead S."/>
            <person name="Small P.L."/>
            <person name="Brosch R."/>
            <person name="Ramakrishnan L."/>
            <person name="Fischbach M.A."/>
            <person name="Parkhill J."/>
            <person name="Cole S.T."/>
        </authorList>
    </citation>
    <scope>NUCLEOTIDE SEQUENCE [LARGE SCALE GENOMIC DNA]</scope>
    <source>
        <strain evidence="5">ATCC BAA-535 / M</strain>
    </source>
</reference>
<evidence type="ECO:0000313" key="5">
    <source>
        <dbReference type="Proteomes" id="UP000001190"/>
    </source>
</evidence>
<feature type="transmembrane region" description="Helical" evidence="2">
    <location>
        <begin position="42"/>
        <end position="63"/>
    </location>
</feature>
<keyword evidence="2 4" id="KW-0812">Transmembrane</keyword>
<evidence type="ECO:0000256" key="2">
    <source>
        <dbReference type="SAM" id="Phobius"/>
    </source>
</evidence>
<dbReference type="InterPro" id="IPR002656">
    <property type="entry name" value="Acyl_transf_3_dom"/>
</dbReference>
<dbReference type="Pfam" id="PF01757">
    <property type="entry name" value="Acyl_transf_3"/>
    <property type="match status" value="1"/>
</dbReference>
<feature type="transmembrane region" description="Helical" evidence="2">
    <location>
        <begin position="83"/>
        <end position="103"/>
    </location>
</feature>
<keyword evidence="2" id="KW-1133">Transmembrane helix</keyword>
<feature type="compositionally biased region" description="Basic and acidic residues" evidence="1">
    <location>
        <begin position="1"/>
        <end position="17"/>
    </location>
</feature>
<dbReference type="OrthoDB" id="8206682at2"/>
<evidence type="ECO:0000259" key="3">
    <source>
        <dbReference type="Pfam" id="PF01757"/>
    </source>
</evidence>
<dbReference type="STRING" id="216594.MMAR_2982"/>
<feature type="transmembrane region" description="Helical" evidence="2">
    <location>
        <begin position="366"/>
        <end position="384"/>
    </location>
</feature>
<feature type="transmembrane region" description="Helical" evidence="2">
    <location>
        <begin position="190"/>
        <end position="210"/>
    </location>
</feature>
<organism evidence="4 5">
    <name type="scientific">Mycobacterium marinum (strain ATCC BAA-535 / M)</name>
    <dbReference type="NCBI Taxonomy" id="216594"/>
    <lineage>
        <taxon>Bacteria</taxon>
        <taxon>Bacillati</taxon>
        <taxon>Actinomycetota</taxon>
        <taxon>Actinomycetes</taxon>
        <taxon>Mycobacteriales</taxon>
        <taxon>Mycobacteriaceae</taxon>
        <taxon>Mycobacterium</taxon>
        <taxon>Mycobacterium ulcerans group</taxon>
    </lineage>
</organism>
<feature type="transmembrane region" description="Helical" evidence="2">
    <location>
        <begin position="247"/>
        <end position="265"/>
    </location>
</feature>
<feature type="transmembrane region" description="Helical" evidence="2">
    <location>
        <begin position="326"/>
        <end position="346"/>
    </location>
</feature>
<feature type="transmembrane region" description="Helical" evidence="2">
    <location>
        <begin position="157"/>
        <end position="178"/>
    </location>
</feature>
<feature type="region of interest" description="Disordered" evidence="1">
    <location>
        <begin position="1"/>
        <end position="32"/>
    </location>
</feature>
<feature type="domain" description="Acyltransferase 3" evidence="3">
    <location>
        <begin position="39"/>
        <end position="354"/>
    </location>
</feature>
<dbReference type="HOGENOM" id="CLU_039835_2_0_11"/>
<dbReference type="EMBL" id="CP000854">
    <property type="protein sequence ID" value="ACC41420.1"/>
    <property type="molecule type" value="Genomic_DNA"/>
</dbReference>
<keyword evidence="5" id="KW-1185">Reference proteome</keyword>
<feature type="transmembrane region" description="Helical" evidence="2">
    <location>
        <begin position="285"/>
        <end position="305"/>
    </location>
</feature>
<dbReference type="eggNOG" id="COG1835">
    <property type="taxonomic scope" value="Bacteria"/>
</dbReference>
<dbReference type="Proteomes" id="UP000001190">
    <property type="component" value="Chromosome"/>
</dbReference>
<protein>
    <submittedName>
        <fullName evidence="4">Conserved hypothetical transmembrane protein</fullName>
    </submittedName>
</protein>
<evidence type="ECO:0000256" key="1">
    <source>
        <dbReference type="SAM" id="MobiDB-lite"/>
    </source>
</evidence>
<sequence length="456" mass="49561">MGDVIGKRRGDRARQVDHQATPTETRPNTGAKKPVRDLAVDYYRVSGVVLIVAGHWLAGSVTYHDGRFGRQNPLVELPWTQWLTWPFQAVPVFFLVAGYAGAVSWRHHYDGDRASREAWVRHRLARVLGPTAVYVGLISAIVVALHGFGVPGSVLDYAGWAVAMHLWFLAVYVVLAALTPIAIAAHDRWGLVVPLALAAAVVAVDAVSLGGHLPQLGWLNYLFCWGMLYQLGIAWQTGLLTGSRPAVLAAVSAIALTLLIWIGHYPISMIGVPGQAVQNTTPPTAAMLAFGCLQAGIAVMAAPALNRALRSGRVHRVLSFANNNVMALYLWHMVPVVIVAVVAYPAGLLPQPELGTTAWWLARLEWEVVLMLVTAVEMVLLWWLRRLFEAPLPTVGVALPARWAESVMLTGAAMSAYFLWFIATEGFAPSGRFPWVAAIVFAFGLVLVACRPARAE</sequence>
<proteinExistence type="predicted"/>
<dbReference type="KEGG" id="mmi:MMAR_2982"/>
<evidence type="ECO:0000313" key="4">
    <source>
        <dbReference type="EMBL" id="ACC41420.1"/>
    </source>
</evidence>
<feature type="compositionally biased region" description="Polar residues" evidence="1">
    <location>
        <begin position="18"/>
        <end position="28"/>
    </location>
</feature>
<accession>B2HF02</accession>
<dbReference type="AlphaFoldDB" id="B2HF02"/>
<name>B2HF02_MYCMM</name>
<feature type="transmembrane region" description="Helical" evidence="2">
    <location>
        <begin position="124"/>
        <end position="145"/>
    </location>
</feature>
<keyword evidence="2" id="KW-0472">Membrane</keyword>
<feature type="transmembrane region" description="Helical" evidence="2">
    <location>
        <begin position="216"/>
        <end position="235"/>
    </location>
</feature>
<gene>
    <name evidence="4" type="ordered locus">MMAR_2982</name>
</gene>